<comment type="caution">
    <text evidence="3">The sequence shown here is derived from an EMBL/GenBank/DDBJ whole genome shotgun (WGS) entry which is preliminary data.</text>
</comment>
<feature type="compositionally biased region" description="Low complexity" evidence="1">
    <location>
        <begin position="519"/>
        <end position="532"/>
    </location>
</feature>
<proteinExistence type="predicted"/>
<feature type="non-terminal residue" evidence="3">
    <location>
        <position position="532"/>
    </location>
</feature>
<feature type="compositionally biased region" description="Low complexity" evidence="1">
    <location>
        <begin position="482"/>
        <end position="491"/>
    </location>
</feature>
<feature type="region of interest" description="Disordered" evidence="1">
    <location>
        <begin position="345"/>
        <end position="532"/>
    </location>
</feature>
<organism evidence="3 4">
    <name type="scientific">Brevibacterium casei S18</name>
    <dbReference type="NCBI Taxonomy" id="1229781"/>
    <lineage>
        <taxon>Bacteria</taxon>
        <taxon>Bacillati</taxon>
        <taxon>Actinomycetota</taxon>
        <taxon>Actinomycetes</taxon>
        <taxon>Micrococcales</taxon>
        <taxon>Brevibacteriaceae</taxon>
        <taxon>Brevibacterium</taxon>
    </lineage>
</organism>
<protein>
    <submittedName>
        <fullName evidence="3">Uncharacterized protein</fullName>
    </submittedName>
</protein>
<feature type="compositionally biased region" description="Low complexity" evidence="1">
    <location>
        <begin position="362"/>
        <end position="383"/>
    </location>
</feature>
<dbReference type="AlphaFoldDB" id="K9AF27"/>
<feature type="compositionally biased region" description="Low complexity" evidence="1">
    <location>
        <begin position="392"/>
        <end position="401"/>
    </location>
</feature>
<feature type="compositionally biased region" description="Low complexity" evidence="1">
    <location>
        <begin position="500"/>
        <end position="509"/>
    </location>
</feature>
<dbReference type="Proteomes" id="UP000009879">
    <property type="component" value="Unassembled WGS sequence"/>
</dbReference>
<feature type="compositionally biased region" description="Low complexity" evidence="1">
    <location>
        <begin position="429"/>
        <end position="455"/>
    </location>
</feature>
<feature type="chain" id="PRO_5003923611" evidence="2">
    <location>
        <begin position="40"/>
        <end position="532"/>
    </location>
</feature>
<name>K9AF27_9MICO</name>
<accession>K9AF27</accession>
<keyword evidence="4" id="KW-1185">Reference proteome</keyword>
<evidence type="ECO:0000256" key="2">
    <source>
        <dbReference type="SAM" id="SignalP"/>
    </source>
</evidence>
<gene>
    <name evidence="3" type="ORF">C272_12839</name>
</gene>
<feature type="signal peptide" evidence="2">
    <location>
        <begin position="1"/>
        <end position="39"/>
    </location>
</feature>
<keyword evidence="2" id="KW-0732">Signal</keyword>
<sequence>MHSNTPRRAVRSPKTIVFAIFAVLALFASLAFASSAASAAGKPPAGTYTGSSDAYNGATVELVIDKDGNITEFDTESYIQCGLFPTAMQWTGIPKTAVTADVPFDLEWLFNENSGGAEVQYRLENVVIKSDGTASGEGYASMPSLGCQGYRFNFTAKNETPTPSYDPKVSVSPGSVTVSELADPGVTVSGSGFPADADVVLNVAGGDVETKRSDASGNVSFVYKSSGAAEGEKAVKLTSGQWSASSSFTVTADPVVYEPKVSVSPGSVTVSELADPGVTVSGSGFPADADVVLNVAGGDVETKRSDASGNVSFVYKSAGAAEGEKTVRLTNGEFSAVATTTFTVTADNGSADDSGSKDDAGTADASASADDSGSKDVSAAADDSGSKDDAGTTDASASADDSGSKDDAASKDASASADDSGSKDDAASKDATAAADDSGSQDDAGTTDASASADDSGSKDDAASKDATAAADDSASKDDAGTTDATASADDSGSKDDAGTTDASASADDSGSKDDAASKDASASADDSGVEG</sequence>
<dbReference type="EMBL" id="AMSP01000012">
    <property type="protein sequence ID" value="EKU45889.1"/>
    <property type="molecule type" value="Genomic_DNA"/>
</dbReference>
<reference evidence="3 4" key="1">
    <citation type="submission" date="2012-09" db="EMBL/GenBank/DDBJ databases">
        <title>Genome Sequence of Brevibacterium casei S18.</title>
        <authorList>
            <person name="Sharma R."/>
            <person name="Singh A."/>
            <person name="Jangir P.K."/>
        </authorList>
    </citation>
    <scope>NUCLEOTIDE SEQUENCE [LARGE SCALE GENOMIC DNA]</scope>
    <source>
        <strain evidence="3 4">S18</strain>
    </source>
</reference>
<dbReference type="eggNOG" id="COG1409">
    <property type="taxonomic scope" value="Bacteria"/>
</dbReference>
<evidence type="ECO:0000256" key="1">
    <source>
        <dbReference type="SAM" id="MobiDB-lite"/>
    </source>
</evidence>
<evidence type="ECO:0000313" key="3">
    <source>
        <dbReference type="EMBL" id="EKU45889.1"/>
    </source>
</evidence>
<evidence type="ECO:0000313" key="4">
    <source>
        <dbReference type="Proteomes" id="UP000009879"/>
    </source>
</evidence>